<dbReference type="InterPro" id="IPR000008">
    <property type="entry name" value="C2_dom"/>
</dbReference>
<dbReference type="GO" id="GO:0043005">
    <property type="term" value="C:neuron projection"/>
    <property type="evidence" value="ECO:0007669"/>
    <property type="project" value="UniProtKB-ARBA"/>
</dbReference>
<dbReference type="PROSITE" id="PS00479">
    <property type="entry name" value="ZF_DAG_PE_1"/>
    <property type="match status" value="2"/>
</dbReference>
<keyword evidence="9 15" id="KW-0547">Nucleotide-binding</keyword>
<dbReference type="PROSITE" id="PS50011">
    <property type="entry name" value="PROTEIN_KINASE_DOM"/>
    <property type="match status" value="1"/>
</dbReference>
<evidence type="ECO:0000256" key="5">
    <source>
        <dbReference type="ARBA" id="ARBA00022553"/>
    </source>
</evidence>
<dbReference type="GO" id="GO:0004697">
    <property type="term" value="F:diacylglycerol-dependent serine/threonine kinase activity"/>
    <property type="evidence" value="ECO:0007669"/>
    <property type="project" value="UniProtKB-EC"/>
</dbReference>
<evidence type="ECO:0000256" key="14">
    <source>
        <dbReference type="ARBA" id="ARBA00022840"/>
    </source>
</evidence>
<dbReference type="PROSITE" id="PS50081">
    <property type="entry name" value="ZF_DAG_PE_2"/>
    <property type="match status" value="2"/>
</dbReference>
<dbReference type="InterPro" id="IPR017892">
    <property type="entry name" value="Pkinase_C"/>
</dbReference>
<dbReference type="Pfam" id="PF00433">
    <property type="entry name" value="Pkinase_C"/>
    <property type="match status" value="2"/>
</dbReference>
<dbReference type="Gene3D" id="3.30.60.20">
    <property type="match status" value="2"/>
</dbReference>
<dbReference type="FunFam" id="3.30.200.20:FF:000080">
    <property type="entry name" value="Protein kinase C"/>
    <property type="match status" value="1"/>
</dbReference>
<evidence type="ECO:0000259" key="20">
    <source>
        <dbReference type="PROSITE" id="PS51285"/>
    </source>
</evidence>
<dbReference type="PROSITE" id="PS00107">
    <property type="entry name" value="PROTEIN_KINASE_ATP"/>
    <property type="match status" value="1"/>
</dbReference>
<dbReference type="EC" id="2.7.11.13" evidence="3"/>
<dbReference type="PROSITE" id="PS50004">
    <property type="entry name" value="C2"/>
    <property type="match status" value="1"/>
</dbReference>
<organism evidence="21 22">
    <name type="scientific">Meloidogyne enterolobii</name>
    <name type="common">Root-knot nematode worm</name>
    <name type="synonym">Meloidogyne mayaguensis</name>
    <dbReference type="NCBI Taxonomy" id="390850"/>
    <lineage>
        <taxon>Eukaryota</taxon>
        <taxon>Metazoa</taxon>
        <taxon>Ecdysozoa</taxon>
        <taxon>Nematoda</taxon>
        <taxon>Chromadorea</taxon>
        <taxon>Rhabditida</taxon>
        <taxon>Tylenchina</taxon>
        <taxon>Tylenchomorpha</taxon>
        <taxon>Tylenchoidea</taxon>
        <taxon>Meloidogynidae</taxon>
        <taxon>Meloidogyninae</taxon>
        <taxon>Meloidogyne</taxon>
    </lineage>
</organism>
<dbReference type="InterPro" id="IPR000961">
    <property type="entry name" value="AGC-kinase_C"/>
</dbReference>
<keyword evidence="8" id="KW-0677">Repeat</keyword>
<keyword evidence="14 15" id="KW-0067">ATP-binding</keyword>
<dbReference type="FunFam" id="3.30.60.20:FF:000006">
    <property type="entry name" value="Protein kinase C"/>
    <property type="match status" value="1"/>
</dbReference>
<keyword evidence="12" id="KW-0862">Zinc</keyword>
<dbReference type="FunFam" id="1.10.510.10:FF:000023">
    <property type="entry name" value="Protein kinase C"/>
    <property type="match status" value="1"/>
</dbReference>
<dbReference type="Pfam" id="PF00130">
    <property type="entry name" value="C1_1"/>
    <property type="match status" value="2"/>
</dbReference>
<keyword evidence="6" id="KW-0808">Transferase</keyword>
<feature type="domain" description="Protein kinase" evidence="18">
    <location>
        <begin position="460"/>
        <end position="718"/>
    </location>
</feature>
<dbReference type="Pfam" id="PF00168">
    <property type="entry name" value="C2"/>
    <property type="match status" value="1"/>
</dbReference>
<evidence type="ECO:0000259" key="17">
    <source>
        <dbReference type="PROSITE" id="PS50004"/>
    </source>
</evidence>
<evidence type="ECO:0000256" key="15">
    <source>
        <dbReference type="PROSITE-ProRule" id="PRU10141"/>
    </source>
</evidence>
<protein>
    <recommendedName>
        <fullName evidence="3">protein kinase C</fullName>
        <ecNumber evidence="3">2.7.11.13</ecNumber>
    </recommendedName>
</protein>
<dbReference type="InterPro" id="IPR008271">
    <property type="entry name" value="Ser/Thr_kinase_AS"/>
</dbReference>
<evidence type="ECO:0000256" key="8">
    <source>
        <dbReference type="ARBA" id="ARBA00022737"/>
    </source>
</evidence>
<evidence type="ECO:0000256" key="16">
    <source>
        <dbReference type="SAM" id="MobiDB-lite"/>
    </source>
</evidence>
<dbReference type="InterPro" id="IPR020454">
    <property type="entry name" value="DAG/PE-bd"/>
</dbReference>
<sequence>MNTYFPFFKFFYSKRPLSSFLTLKMTSQHKTSITSCNTHKNSISSCLDLPGIRLRSNSCSGLPGDQQQLRAGCLGAADLNASNSALDCLPSQTFAKDPFLESSLAIRKLSQAFAQRIEGKAFIRRGALRQKNVHEVKLHKFIARFFKQPTFCSHCKDFIWGLNKQGFQCQVCTLVVHKRCHEFVNFACPGADKGVDSDDPRQQHRWKVTTVSSPTFCDHCGSLLYGLIHQGMKCQHCDQYVHHRCVRYVPNLCGSDHTEKRGRINLECHVKDGVLNVYIREARNLIPMDPNGLSDPYVKLKLIPFEENEQCKPKQKSKTIKSTLNPVWDEHFTFKLEPSDKDRRLSVAVWDWDRTSRNDFMGSLSFGISELIKEPVDGWFKLLNDEEGEYYNIRIPPENERDIEKLQKKMADLHSTKSQKVNNKPHLANAKQRASTDNNLENSCNNNNSKPAQRCVASDFNFLTVLGKGSFGKVLLGEHKQTKELFAIKILKKDVIIQDDDVECTMVEKRVLALPDKPPFLVALFSCFQTMDRLYFVMEFVNGGDLMYQIQQVGKFKEPVAVFYAAEIACGLFYLHSKGIIYRDLKLDNVMLERDGHIKITDFGMCKEGIVGDATTKTFCGTPDYIAPEIILYQPYGKSVDWWAFGVLLFEMLAGQPPFDGEDEDELFTAITEHNVSYPKSMSKESVLICKGFLTKPPSKRLGCGSEGERNVKEHCFFRRIEWPKIERRQVQPPLNLKFKSTTENFDAQFLRLPLKLTQPDWDILEEMKGDEFVSFDHFNFDYAAEAACAEYGREAEEALLGHNKNFVEENLGKNKEELNNGNIKELNEEEIEKQNLKLNSECNDDAVNINNLSRSRDDTSNFDSEFTGEQPKLTPVDRLFLMNLDQNEFEGFTYGNEDYALQRDGLFEY</sequence>
<feature type="domain" description="Phorbol-ester/DAG-type" evidence="19">
    <location>
        <begin position="138"/>
        <end position="188"/>
    </location>
</feature>
<reference evidence="21 22" key="1">
    <citation type="submission" date="2020-08" db="EMBL/GenBank/DDBJ databases">
        <authorList>
            <person name="Koutsovoulos G."/>
            <person name="Danchin GJ E."/>
        </authorList>
    </citation>
    <scope>NUCLEOTIDE SEQUENCE [LARGE SCALE GENOMIC DNA]</scope>
</reference>
<dbReference type="FunFam" id="2.60.40.150:FF:000012">
    <property type="entry name" value="Kinase C alpha type"/>
    <property type="match status" value="1"/>
</dbReference>
<evidence type="ECO:0000256" key="7">
    <source>
        <dbReference type="ARBA" id="ARBA00022723"/>
    </source>
</evidence>
<keyword evidence="11" id="KW-0418">Kinase</keyword>
<evidence type="ECO:0000256" key="9">
    <source>
        <dbReference type="ARBA" id="ARBA00022741"/>
    </source>
</evidence>
<evidence type="ECO:0000256" key="2">
    <source>
        <dbReference type="ARBA" id="ARBA00005490"/>
    </source>
</evidence>
<keyword evidence="5" id="KW-0597">Phosphoprotein</keyword>
<dbReference type="SMART" id="SM00220">
    <property type="entry name" value="S_TKc"/>
    <property type="match status" value="1"/>
</dbReference>
<evidence type="ECO:0000256" key="10">
    <source>
        <dbReference type="ARBA" id="ARBA00022771"/>
    </source>
</evidence>
<dbReference type="CDD" id="cd05587">
    <property type="entry name" value="STKc_cPKC"/>
    <property type="match status" value="1"/>
</dbReference>
<dbReference type="SUPFAM" id="SSF56112">
    <property type="entry name" value="Protein kinase-like (PK-like)"/>
    <property type="match status" value="1"/>
</dbReference>
<dbReference type="InterPro" id="IPR000719">
    <property type="entry name" value="Prot_kinase_dom"/>
</dbReference>
<dbReference type="PRINTS" id="PR00360">
    <property type="entry name" value="C2DOMAIN"/>
</dbReference>
<dbReference type="InterPro" id="IPR002219">
    <property type="entry name" value="PKC_DAG/PE"/>
</dbReference>
<dbReference type="SUPFAM" id="SSF57889">
    <property type="entry name" value="Cysteine-rich domain"/>
    <property type="match status" value="2"/>
</dbReference>
<dbReference type="Proteomes" id="UP000580250">
    <property type="component" value="Unassembled WGS sequence"/>
</dbReference>
<dbReference type="Gene3D" id="1.10.510.10">
    <property type="entry name" value="Transferase(Phosphotransferase) domain 1"/>
    <property type="match status" value="1"/>
</dbReference>
<name>A0A6V7TWT8_MELEN</name>
<feature type="region of interest" description="Disordered" evidence="16">
    <location>
        <begin position="415"/>
        <end position="443"/>
    </location>
</feature>
<dbReference type="SMART" id="SM00239">
    <property type="entry name" value="C2"/>
    <property type="match status" value="1"/>
</dbReference>
<proteinExistence type="inferred from homology"/>
<comment type="caution">
    <text evidence="21">The sequence shown here is derived from an EMBL/GenBank/DDBJ whole genome shotgun (WGS) entry which is preliminary data.</text>
</comment>
<keyword evidence="10" id="KW-0863">Zinc-finger</keyword>
<dbReference type="OrthoDB" id="63267at2759"/>
<dbReference type="PROSITE" id="PS51285">
    <property type="entry name" value="AGC_KINASE_CTER"/>
    <property type="match status" value="2"/>
</dbReference>
<evidence type="ECO:0000256" key="6">
    <source>
        <dbReference type="ARBA" id="ARBA00022679"/>
    </source>
</evidence>
<feature type="domain" description="AGC-kinase C-terminal" evidence="20">
    <location>
        <begin position="719"/>
        <end position="788"/>
    </location>
</feature>
<gene>
    <name evidence="21" type="ORF">MENT_LOCUS4830</name>
</gene>
<evidence type="ECO:0000259" key="19">
    <source>
        <dbReference type="PROSITE" id="PS50081"/>
    </source>
</evidence>
<keyword evidence="4" id="KW-0723">Serine/threonine-protein kinase</keyword>
<comment type="similarity">
    <text evidence="2">Belongs to the protein kinase superfamily. AGC Ser/Thr protein kinase family. PKC subfamily.</text>
</comment>
<evidence type="ECO:0000313" key="21">
    <source>
        <dbReference type="EMBL" id="CAD2135754.1"/>
    </source>
</evidence>
<dbReference type="SMART" id="SM00133">
    <property type="entry name" value="S_TK_X"/>
    <property type="match status" value="2"/>
</dbReference>
<keyword evidence="7" id="KW-0479">Metal-binding</keyword>
<evidence type="ECO:0000256" key="13">
    <source>
        <dbReference type="ARBA" id="ARBA00022837"/>
    </source>
</evidence>
<dbReference type="GO" id="GO:0008270">
    <property type="term" value="F:zinc ion binding"/>
    <property type="evidence" value="ECO:0007669"/>
    <property type="project" value="UniProtKB-KW"/>
</dbReference>
<dbReference type="AlphaFoldDB" id="A0A6V7TWT8"/>
<dbReference type="SUPFAM" id="SSF49562">
    <property type="entry name" value="C2 domain (Calcium/lipid-binding domain, CaLB)"/>
    <property type="match status" value="1"/>
</dbReference>
<dbReference type="CDD" id="cd20833">
    <property type="entry name" value="C1_cPKC_rpt1"/>
    <property type="match status" value="1"/>
</dbReference>
<dbReference type="EMBL" id="CAJEWN010000017">
    <property type="protein sequence ID" value="CAD2135754.1"/>
    <property type="molecule type" value="Genomic_DNA"/>
</dbReference>
<dbReference type="InterPro" id="IPR017441">
    <property type="entry name" value="Protein_kinase_ATP_BS"/>
</dbReference>
<dbReference type="GO" id="GO:0005524">
    <property type="term" value="F:ATP binding"/>
    <property type="evidence" value="ECO:0007669"/>
    <property type="project" value="UniProtKB-UniRule"/>
</dbReference>
<evidence type="ECO:0000256" key="1">
    <source>
        <dbReference type="ARBA" id="ARBA00001913"/>
    </source>
</evidence>
<feature type="domain" description="AGC-kinase C-terminal" evidence="20">
    <location>
        <begin position="830"/>
        <end position="905"/>
    </location>
</feature>
<accession>A0A6V7TWT8</accession>
<dbReference type="Pfam" id="PF00069">
    <property type="entry name" value="Pkinase"/>
    <property type="match status" value="1"/>
</dbReference>
<feature type="domain" description="Phorbol-ester/DAG-type" evidence="19">
    <location>
        <begin position="203"/>
        <end position="253"/>
    </location>
</feature>
<dbReference type="SMART" id="SM00109">
    <property type="entry name" value="C1"/>
    <property type="match status" value="2"/>
</dbReference>
<dbReference type="Gene3D" id="3.30.200.20">
    <property type="entry name" value="Phosphorylase Kinase, domain 1"/>
    <property type="match status" value="2"/>
</dbReference>
<evidence type="ECO:0000256" key="11">
    <source>
        <dbReference type="ARBA" id="ARBA00022777"/>
    </source>
</evidence>
<evidence type="ECO:0000313" key="22">
    <source>
        <dbReference type="Proteomes" id="UP000580250"/>
    </source>
</evidence>
<dbReference type="Gene3D" id="2.60.40.150">
    <property type="entry name" value="C2 domain"/>
    <property type="match status" value="1"/>
</dbReference>
<evidence type="ECO:0000256" key="12">
    <source>
        <dbReference type="ARBA" id="ARBA00022833"/>
    </source>
</evidence>
<dbReference type="PROSITE" id="PS00108">
    <property type="entry name" value="PROTEIN_KINASE_ST"/>
    <property type="match status" value="1"/>
</dbReference>
<keyword evidence="13" id="KW-0106">Calcium</keyword>
<dbReference type="CDD" id="cd04026">
    <property type="entry name" value="C2_PKC_alpha_gamma"/>
    <property type="match status" value="1"/>
</dbReference>
<dbReference type="InterPro" id="IPR046349">
    <property type="entry name" value="C1-like_sf"/>
</dbReference>
<evidence type="ECO:0000259" key="18">
    <source>
        <dbReference type="PROSITE" id="PS50011"/>
    </source>
</evidence>
<dbReference type="PANTHER" id="PTHR24351">
    <property type="entry name" value="RIBOSOMAL PROTEIN S6 KINASE"/>
    <property type="match status" value="1"/>
</dbReference>
<dbReference type="PRINTS" id="PR00008">
    <property type="entry name" value="DAGPEDOMAIN"/>
</dbReference>
<comment type="cofactor">
    <cofactor evidence="1">
        <name>Ca(2+)</name>
        <dbReference type="ChEBI" id="CHEBI:29108"/>
    </cofactor>
</comment>
<feature type="binding site" evidence="15">
    <location>
        <position position="489"/>
    </location>
    <ligand>
        <name>ATP</name>
        <dbReference type="ChEBI" id="CHEBI:30616"/>
    </ligand>
</feature>
<dbReference type="InterPro" id="IPR035892">
    <property type="entry name" value="C2_domain_sf"/>
</dbReference>
<dbReference type="InterPro" id="IPR011009">
    <property type="entry name" value="Kinase-like_dom_sf"/>
</dbReference>
<evidence type="ECO:0000256" key="4">
    <source>
        <dbReference type="ARBA" id="ARBA00022527"/>
    </source>
</evidence>
<dbReference type="CDD" id="cd20836">
    <property type="entry name" value="C1_cPKC_rpt2"/>
    <property type="match status" value="1"/>
</dbReference>
<evidence type="ECO:0000256" key="3">
    <source>
        <dbReference type="ARBA" id="ARBA00012429"/>
    </source>
</evidence>
<feature type="domain" description="C2" evidence="17">
    <location>
        <begin position="260"/>
        <end position="380"/>
    </location>
</feature>